<dbReference type="SUPFAM" id="SSF50998">
    <property type="entry name" value="Quinoprotein alcohol dehydrogenase-like"/>
    <property type="match status" value="1"/>
</dbReference>
<feature type="region of interest" description="Disordered" evidence="6">
    <location>
        <begin position="211"/>
        <end position="231"/>
    </location>
</feature>
<sequence length="1216" mass="131238">MARRRPMQPPKGTAMSASSSSDSSEEEEEVGSDELDDDDAQATSASDSEGDDGSAMEQADDDDASSENITDDNEKMEDGDFHQSKEAITTSNVNDADGSSSSSSSSDDEIDDDADDDVNATTTSDSPPQISKSWAALTTHSPCYTGGTVVFSHSPALSMTVAATTPLLDGQQSPQHFILAQRGGDVSVIEASTGLLLRTVRKGKLFQGGFDLSSDYNENDDQADDDDDDDEAADAEAITAFALSPNNTEFIAVTRSHLVRKYSLTARASTGEEESKKNKNQAKKQHDGDEEKKQPQRVTSITDPAKVTFSFGKSGHSLPVTKVAFHPSGIFFATGSVDGLVKIWDTRNGYATHALHPTSSSSSGSAGGRGRYAVTCLEWRPTTTSLILAIGREDGSISIHDLLIDARDTKQASLPVAVLRDHLSAVTCVAWSSEVGGMNAGGVSAASGSRTRKHGGGLFFSSGRDSVINTWLISEEESMEIDGPKRKKKKSSRDDNGQQQVSIKISYNRIRTLPVYEQVESMTLLPHKFRPVSVTKGQQEILDKKDVVLATCGTKGVVRLWRATPGDKDGGIQNVLSDFTLLLAQGDDAAFGEENGGYTSLHLTSLSTTHLAPLLAATDAEHNMTFLRMQWRADNSALELVTDRAIVGHNGEILDLSIIPPLSNSENSDKHTVALATNSSQVRIFGLGDANEDEIGDDVESHSALSPRGMLDGHTAIVLSIDASPCGRYLVTASKDKTMRLWHIASKRCLAVATGHTEAVGSVALSNKIGCYDVGGKAAENGAGAFAVTASKDRTLKVWPLPGSAVLNRWADGMNEENSLNARLSARAHEKDINIVTVSPNDSLIATGSQDKQVKLWRTTDLALHGTLKGHKRGVWDCQFSPIDRVVATASGDKTIKLWSTTDCNCIRTFQGHMAGVLRVRFLQTGLQLLSSGSDGLIKLWTIRTNECESTIDGHADKVWALDLSPCGAALFSGGADSKLAVWRDTTKERDDAVREAEEQNIMMEQQLSNHLRRKNYEEALEVALELDKPNQVLRVLTEIVEKDPKNGRGLETLQKHAVKWSSDRLKKMLTYCREWNTRARNSQIAMIVINAVVTAIPAAKIALSLEGVPEILAGVAPYAERHFDRLDRMVGDSYILDYTLTSMGSLHGSANELYSEWAERSKYVLPPKEADGKIQIGGSLIVGGKKRSGNDSDSSDEDDVVTIGESDSEANSEEE</sequence>
<feature type="region of interest" description="Disordered" evidence="6">
    <location>
        <begin position="1182"/>
        <end position="1216"/>
    </location>
</feature>
<dbReference type="Pfam" id="PF00400">
    <property type="entry name" value="WD40"/>
    <property type="match status" value="7"/>
</dbReference>
<feature type="domain" description="U3 small nucleolar RNA-associated protein 13 C-terminal" evidence="7">
    <location>
        <begin position="1005"/>
        <end position="1144"/>
    </location>
</feature>
<proteinExistence type="predicted"/>
<dbReference type="PROSITE" id="PS50082">
    <property type="entry name" value="WD_REPEATS_2"/>
    <property type="match status" value="6"/>
</dbReference>
<dbReference type="Pfam" id="PF08625">
    <property type="entry name" value="Utp13"/>
    <property type="match status" value="1"/>
</dbReference>
<evidence type="ECO:0000256" key="2">
    <source>
        <dbReference type="ARBA" id="ARBA00022574"/>
    </source>
</evidence>
<reference evidence="8 9" key="1">
    <citation type="submission" date="2024-10" db="EMBL/GenBank/DDBJ databases">
        <title>Updated reference genomes for cyclostephanoid diatoms.</title>
        <authorList>
            <person name="Roberts W.R."/>
            <person name="Alverson A.J."/>
        </authorList>
    </citation>
    <scope>NUCLEOTIDE SEQUENCE [LARGE SCALE GENOMIC DNA]</scope>
    <source>
        <strain evidence="8 9">AJA232-27</strain>
    </source>
</reference>
<feature type="region of interest" description="Disordered" evidence="6">
    <location>
        <begin position="1"/>
        <end position="131"/>
    </location>
</feature>
<protein>
    <recommendedName>
        <fullName evidence="7">U3 small nucleolar RNA-associated protein 13 C-terminal domain-containing protein</fullName>
    </recommendedName>
</protein>
<dbReference type="PANTHER" id="PTHR19854:SF15">
    <property type="entry name" value="TRANSDUCIN BETA-LIKE PROTEIN 3"/>
    <property type="match status" value="1"/>
</dbReference>
<feature type="compositionally biased region" description="Basic and acidic residues" evidence="6">
    <location>
        <begin position="284"/>
        <end position="294"/>
    </location>
</feature>
<keyword evidence="9" id="KW-1185">Reference proteome</keyword>
<feature type="repeat" description="WD" evidence="5">
    <location>
        <begin position="952"/>
        <end position="983"/>
    </location>
</feature>
<dbReference type="Proteomes" id="UP001530293">
    <property type="component" value="Unassembled WGS sequence"/>
</dbReference>
<dbReference type="InterPro" id="IPR020472">
    <property type="entry name" value="WD40_PAC1"/>
</dbReference>
<organism evidence="8 9">
    <name type="scientific">Discostella pseudostelligera</name>
    <dbReference type="NCBI Taxonomy" id="259834"/>
    <lineage>
        <taxon>Eukaryota</taxon>
        <taxon>Sar</taxon>
        <taxon>Stramenopiles</taxon>
        <taxon>Ochrophyta</taxon>
        <taxon>Bacillariophyta</taxon>
        <taxon>Coscinodiscophyceae</taxon>
        <taxon>Thalassiosirophycidae</taxon>
        <taxon>Stephanodiscales</taxon>
        <taxon>Stephanodiscaceae</taxon>
        <taxon>Discostella</taxon>
    </lineage>
</organism>
<dbReference type="AlphaFoldDB" id="A0ABD3ML15"/>
<feature type="repeat" description="WD" evidence="5">
    <location>
        <begin position="711"/>
        <end position="752"/>
    </location>
</feature>
<evidence type="ECO:0000259" key="7">
    <source>
        <dbReference type="Pfam" id="PF08625"/>
    </source>
</evidence>
<comment type="subcellular location">
    <subcellularLocation>
        <location evidence="1">Nucleus</location>
        <location evidence="1">Nucleolus</location>
    </subcellularLocation>
</comment>
<feature type="compositionally biased region" description="Basic and acidic residues" evidence="6">
    <location>
        <begin position="72"/>
        <end position="85"/>
    </location>
</feature>
<keyword evidence="2 5" id="KW-0853">WD repeat</keyword>
<feature type="compositionally biased region" description="Acidic residues" evidence="6">
    <location>
        <begin position="23"/>
        <end position="40"/>
    </location>
</feature>
<dbReference type="CDD" id="cd00200">
    <property type="entry name" value="WD40"/>
    <property type="match status" value="1"/>
</dbReference>
<evidence type="ECO:0000313" key="8">
    <source>
        <dbReference type="EMBL" id="KAL3764192.1"/>
    </source>
</evidence>
<accession>A0ABD3ML15</accession>
<dbReference type="GO" id="GO:0005730">
    <property type="term" value="C:nucleolus"/>
    <property type="evidence" value="ECO:0007669"/>
    <property type="project" value="UniProtKB-SubCell"/>
</dbReference>
<feature type="repeat" description="WD" evidence="5">
    <location>
        <begin position="910"/>
        <end position="951"/>
    </location>
</feature>
<keyword evidence="3" id="KW-0677">Repeat</keyword>
<feature type="region of interest" description="Disordered" evidence="6">
    <location>
        <begin position="267"/>
        <end position="301"/>
    </location>
</feature>
<feature type="region of interest" description="Disordered" evidence="6">
    <location>
        <begin position="479"/>
        <end position="499"/>
    </location>
</feature>
<feature type="repeat" description="WD" evidence="5">
    <location>
        <begin position="868"/>
        <end position="909"/>
    </location>
</feature>
<feature type="compositionally biased region" description="Acidic residues" evidence="6">
    <location>
        <begin position="1194"/>
        <end position="1216"/>
    </location>
</feature>
<dbReference type="SUPFAM" id="SSF50978">
    <property type="entry name" value="WD40 repeat-like"/>
    <property type="match status" value="1"/>
</dbReference>
<dbReference type="InterPro" id="IPR011047">
    <property type="entry name" value="Quinoprotein_ADH-like_sf"/>
</dbReference>
<evidence type="ECO:0000256" key="6">
    <source>
        <dbReference type="SAM" id="MobiDB-lite"/>
    </source>
</evidence>
<feature type="compositionally biased region" description="Acidic residues" evidence="6">
    <location>
        <begin position="48"/>
        <end position="71"/>
    </location>
</feature>
<dbReference type="SMART" id="SM00320">
    <property type="entry name" value="WD40"/>
    <property type="match status" value="12"/>
</dbReference>
<feature type="repeat" description="WD" evidence="5">
    <location>
        <begin position="826"/>
        <end position="857"/>
    </location>
</feature>
<feature type="compositionally biased region" description="Acidic residues" evidence="6">
    <location>
        <begin position="217"/>
        <end position="231"/>
    </location>
</feature>
<dbReference type="InterPro" id="IPR013934">
    <property type="entry name" value="Utp13_C"/>
</dbReference>
<dbReference type="PANTHER" id="PTHR19854">
    <property type="entry name" value="TRANSDUCIN BETA-LIKE 3"/>
    <property type="match status" value="1"/>
</dbReference>
<evidence type="ECO:0000256" key="4">
    <source>
        <dbReference type="ARBA" id="ARBA00023242"/>
    </source>
</evidence>
<dbReference type="InterPro" id="IPR036322">
    <property type="entry name" value="WD40_repeat_dom_sf"/>
</dbReference>
<dbReference type="PROSITE" id="PS50294">
    <property type="entry name" value="WD_REPEATS_REGION"/>
    <property type="match status" value="6"/>
</dbReference>
<dbReference type="InterPro" id="IPR001680">
    <property type="entry name" value="WD40_rpt"/>
</dbReference>
<comment type="caution">
    <text evidence="8">The sequence shown here is derived from an EMBL/GenBank/DDBJ whole genome shotgun (WGS) entry which is preliminary data.</text>
</comment>
<evidence type="ECO:0000256" key="3">
    <source>
        <dbReference type="ARBA" id="ARBA00022737"/>
    </source>
</evidence>
<dbReference type="InterPro" id="IPR015943">
    <property type="entry name" value="WD40/YVTN_repeat-like_dom_sf"/>
</dbReference>
<dbReference type="PRINTS" id="PR00320">
    <property type="entry name" value="GPROTEINBRPT"/>
</dbReference>
<evidence type="ECO:0000256" key="1">
    <source>
        <dbReference type="ARBA" id="ARBA00004604"/>
    </source>
</evidence>
<evidence type="ECO:0000256" key="5">
    <source>
        <dbReference type="PROSITE-ProRule" id="PRU00221"/>
    </source>
</evidence>
<name>A0ABD3ML15_9STRA</name>
<evidence type="ECO:0000313" key="9">
    <source>
        <dbReference type="Proteomes" id="UP001530293"/>
    </source>
</evidence>
<feature type="compositionally biased region" description="Low complexity" evidence="6">
    <location>
        <begin position="91"/>
        <end position="105"/>
    </location>
</feature>
<feature type="repeat" description="WD" evidence="5">
    <location>
        <begin position="313"/>
        <end position="354"/>
    </location>
</feature>
<dbReference type="Gene3D" id="2.130.10.10">
    <property type="entry name" value="YVTN repeat-like/Quinoprotein amine dehydrogenase"/>
    <property type="match status" value="3"/>
</dbReference>
<gene>
    <name evidence="8" type="ORF">ACHAWU_004004</name>
</gene>
<feature type="compositionally biased region" description="Acidic residues" evidence="6">
    <location>
        <begin position="106"/>
        <end position="118"/>
    </location>
</feature>
<keyword evidence="4" id="KW-0539">Nucleus</keyword>
<dbReference type="EMBL" id="JALLBG020000108">
    <property type="protein sequence ID" value="KAL3764192.1"/>
    <property type="molecule type" value="Genomic_DNA"/>
</dbReference>